<dbReference type="UniPathway" id="UPA00796">
    <property type="reaction ID" value="UER00771"/>
</dbReference>
<evidence type="ECO:0000256" key="9">
    <source>
        <dbReference type="ARBA" id="ARBA00022989"/>
    </source>
</evidence>
<dbReference type="PANTHER" id="PTHR43078:SF6">
    <property type="entry name" value="UDP-GLUCURONIC ACID DECARBOXYLASE 1"/>
    <property type="match status" value="1"/>
</dbReference>
<dbReference type="InterPro" id="IPR044516">
    <property type="entry name" value="UXS-like"/>
</dbReference>
<comment type="similarity">
    <text evidence="4">Belongs to the NAD(P)-dependent epimerase/dehydratase family. UDP-glucuronic acid decarboxylase subfamily.</text>
</comment>
<comment type="pathway">
    <text evidence="3">Nucleotide-sugar biosynthesis; UDP-alpha-D-xylose biosynthesis; UDP-alpha-D-xylose from UDP-alpha-D-glucuronate: step 1/1.</text>
</comment>
<evidence type="ECO:0000256" key="10">
    <source>
        <dbReference type="ARBA" id="ARBA00023027"/>
    </source>
</evidence>
<evidence type="ECO:0000313" key="15">
    <source>
        <dbReference type="EMBL" id="TMQ56257.1"/>
    </source>
</evidence>
<dbReference type="InterPro" id="IPR016040">
    <property type="entry name" value="NAD(P)-bd_dom"/>
</dbReference>
<comment type="caution">
    <text evidence="15">The sequence shown here is derived from an EMBL/GenBank/DDBJ whole genome shotgun (WGS) entry which is preliminary data.</text>
</comment>
<dbReference type="Gene3D" id="3.40.50.720">
    <property type="entry name" value="NAD(P)-binding Rossmann-like Domain"/>
    <property type="match status" value="1"/>
</dbReference>
<evidence type="ECO:0000256" key="11">
    <source>
        <dbReference type="ARBA" id="ARBA00023034"/>
    </source>
</evidence>
<keyword evidence="6" id="KW-0812">Transmembrane</keyword>
<evidence type="ECO:0000256" key="12">
    <source>
        <dbReference type="ARBA" id="ARBA00023136"/>
    </source>
</evidence>
<gene>
    <name evidence="15" type="ORF">E6K74_00630</name>
</gene>
<dbReference type="Pfam" id="PF16363">
    <property type="entry name" value="GDP_Man_Dehyd"/>
    <property type="match status" value="1"/>
</dbReference>
<dbReference type="EC" id="4.1.1.35" evidence="5"/>
<feature type="domain" description="NAD(P)-binding" evidence="14">
    <location>
        <begin position="29"/>
        <end position="337"/>
    </location>
</feature>
<evidence type="ECO:0000256" key="6">
    <source>
        <dbReference type="ARBA" id="ARBA00022692"/>
    </source>
</evidence>
<dbReference type="PANTHER" id="PTHR43078">
    <property type="entry name" value="UDP-GLUCURONIC ACID DECARBOXYLASE-RELATED"/>
    <property type="match status" value="1"/>
</dbReference>
<dbReference type="AlphaFoldDB" id="A0A538SXY8"/>
<keyword evidence="13" id="KW-0456">Lyase</keyword>
<evidence type="ECO:0000256" key="5">
    <source>
        <dbReference type="ARBA" id="ARBA00012290"/>
    </source>
</evidence>
<dbReference type="GO" id="GO:0042732">
    <property type="term" value="P:D-xylose metabolic process"/>
    <property type="evidence" value="ECO:0007669"/>
    <property type="project" value="InterPro"/>
</dbReference>
<evidence type="ECO:0000256" key="13">
    <source>
        <dbReference type="ARBA" id="ARBA00023239"/>
    </source>
</evidence>
<evidence type="ECO:0000259" key="14">
    <source>
        <dbReference type="Pfam" id="PF16363"/>
    </source>
</evidence>
<dbReference type="InterPro" id="IPR036291">
    <property type="entry name" value="NAD(P)-bd_dom_sf"/>
</dbReference>
<reference evidence="15 16" key="1">
    <citation type="journal article" date="2019" name="Nat. Microbiol.">
        <title>Mediterranean grassland soil C-N compound turnover is dependent on rainfall and depth, and is mediated by genomically divergent microorganisms.</title>
        <authorList>
            <person name="Diamond S."/>
            <person name="Andeer P.F."/>
            <person name="Li Z."/>
            <person name="Crits-Christoph A."/>
            <person name="Burstein D."/>
            <person name="Anantharaman K."/>
            <person name="Lane K.R."/>
            <person name="Thomas B.C."/>
            <person name="Pan C."/>
            <person name="Northen T.R."/>
            <person name="Banfield J.F."/>
        </authorList>
    </citation>
    <scope>NUCLEOTIDE SEQUENCE [LARGE SCALE GENOMIC DNA]</scope>
    <source>
        <strain evidence="15">WS_4</strain>
    </source>
</reference>
<name>A0A538SXY8_UNCEI</name>
<dbReference type="GO" id="GO:0070403">
    <property type="term" value="F:NAD+ binding"/>
    <property type="evidence" value="ECO:0007669"/>
    <property type="project" value="InterPro"/>
</dbReference>
<dbReference type="GO" id="GO:0048040">
    <property type="term" value="F:UDP-glucuronate decarboxylase activity"/>
    <property type="evidence" value="ECO:0007669"/>
    <property type="project" value="UniProtKB-EC"/>
</dbReference>
<evidence type="ECO:0000256" key="3">
    <source>
        <dbReference type="ARBA" id="ARBA00005100"/>
    </source>
</evidence>
<sequence>MLLNGNGNGNGSENGSETPAILSKPLRVLITGGAGFIGSHLAEYLLAKGAEVTAVDDLSTGSLANIAHVLERTDFRFVYESVTDETVMDRLVGECDMIYHLAAAVGVDLIIKSPVRTIETNVLGTEAVLRLARRHHKKVLITSTSEVYGKSDNHPYEEDDDRVLGPTTRSRWAYAESKALDEFLALAYHKEYRVPVVITRLFNTVGPRQTGTYGMVIPRLVRQSVEGRPLTVYGDGRQSRCFCNVRDVVSALVGLGLHPRAEGGIFNVGSEHEITILELARRIIRLAGSESSVELIPYERAYRSDFEDMRRRVPNTQRIRGLVGWEPRIPLDQTLQEVIAEFRSRIEPASSPEPVRAAGVR</sequence>
<proteinExistence type="inferred from homology"/>
<dbReference type="GO" id="GO:0005737">
    <property type="term" value="C:cytoplasm"/>
    <property type="evidence" value="ECO:0007669"/>
    <property type="project" value="TreeGrafter"/>
</dbReference>
<evidence type="ECO:0000256" key="2">
    <source>
        <dbReference type="ARBA" id="ARBA00004447"/>
    </source>
</evidence>
<dbReference type="Proteomes" id="UP000319829">
    <property type="component" value="Unassembled WGS sequence"/>
</dbReference>
<keyword evidence="10" id="KW-0520">NAD</keyword>
<evidence type="ECO:0000256" key="1">
    <source>
        <dbReference type="ARBA" id="ARBA00001911"/>
    </source>
</evidence>
<keyword evidence="9" id="KW-1133">Transmembrane helix</keyword>
<protein>
    <recommendedName>
        <fullName evidence="5">UDP-glucuronate decarboxylase</fullName>
        <ecNumber evidence="5">4.1.1.35</ecNumber>
    </recommendedName>
</protein>
<evidence type="ECO:0000256" key="4">
    <source>
        <dbReference type="ARBA" id="ARBA00007505"/>
    </source>
</evidence>
<dbReference type="GO" id="GO:0033320">
    <property type="term" value="P:UDP-D-xylose biosynthetic process"/>
    <property type="evidence" value="ECO:0007669"/>
    <property type="project" value="UniProtKB-UniPathway"/>
</dbReference>
<keyword evidence="8" id="KW-0735">Signal-anchor</keyword>
<accession>A0A538SXY8</accession>
<organism evidence="15 16">
    <name type="scientific">Eiseniibacteriota bacterium</name>
    <dbReference type="NCBI Taxonomy" id="2212470"/>
    <lineage>
        <taxon>Bacteria</taxon>
        <taxon>Candidatus Eiseniibacteriota</taxon>
    </lineage>
</organism>
<keyword evidence="11" id="KW-0333">Golgi apparatus</keyword>
<evidence type="ECO:0000256" key="8">
    <source>
        <dbReference type="ARBA" id="ARBA00022968"/>
    </source>
</evidence>
<comment type="subcellular location">
    <subcellularLocation>
        <location evidence="2">Golgi apparatus</location>
        <location evidence="2">Golgi stack membrane</location>
        <topology evidence="2">Single-pass type II membrane protein</topology>
    </subcellularLocation>
</comment>
<comment type="cofactor">
    <cofactor evidence="1">
        <name>NAD(+)</name>
        <dbReference type="ChEBI" id="CHEBI:57540"/>
    </cofactor>
</comment>
<dbReference type="SUPFAM" id="SSF51735">
    <property type="entry name" value="NAD(P)-binding Rossmann-fold domains"/>
    <property type="match status" value="1"/>
</dbReference>
<evidence type="ECO:0000256" key="7">
    <source>
        <dbReference type="ARBA" id="ARBA00022793"/>
    </source>
</evidence>
<evidence type="ECO:0000313" key="16">
    <source>
        <dbReference type="Proteomes" id="UP000319829"/>
    </source>
</evidence>
<keyword evidence="12" id="KW-0472">Membrane</keyword>
<keyword evidence="7" id="KW-0210">Decarboxylase</keyword>
<dbReference type="EMBL" id="VBOU01000003">
    <property type="protein sequence ID" value="TMQ56257.1"/>
    <property type="molecule type" value="Genomic_DNA"/>
</dbReference>